<dbReference type="EC" id="3.1.-.-" evidence="13"/>
<dbReference type="InterPro" id="IPR014017">
    <property type="entry name" value="DNA_helicase_UvrD-like_C"/>
</dbReference>
<evidence type="ECO:0000313" key="17">
    <source>
        <dbReference type="EMBL" id="MCS4487699.1"/>
    </source>
</evidence>
<dbReference type="InterPro" id="IPR027417">
    <property type="entry name" value="P-loop_NTPase"/>
</dbReference>
<keyword evidence="10 13" id="KW-0413">Isomerase</keyword>
<dbReference type="PROSITE" id="PS51217">
    <property type="entry name" value="UVRD_HELICASE_CTER"/>
    <property type="match status" value="1"/>
</dbReference>
<dbReference type="Gene3D" id="3.40.50.300">
    <property type="entry name" value="P-loop containing nucleotide triphosphate hydrolases"/>
    <property type="match status" value="4"/>
</dbReference>
<name>A0ABT2F5G5_9STRE</name>
<dbReference type="InterPro" id="IPR011335">
    <property type="entry name" value="Restrct_endonuc-II-like"/>
</dbReference>
<feature type="domain" description="UvrD-like helicase ATP-binding" evidence="15">
    <location>
        <begin position="26"/>
        <end position="482"/>
    </location>
</feature>
<keyword evidence="9 13" id="KW-0234">DNA repair</keyword>
<dbReference type="Pfam" id="PF12705">
    <property type="entry name" value="PDDEXK_1"/>
    <property type="match status" value="1"/>
</dbReference>
<comment type="function">
    <text evidence="13">The heterodimer acts as both an ATP-dependent DNA helicase and an ATP-dependent, dual-direction single-stranded exonuclease. Recognizes the chi site generating a DNA molecule suitable for the initiation of homologous recombination. The AddA nuclease domain is required for chi fragment generation; this subunit has the helicase and 3' -&gt; 5' nuclease activities.</text>
</comment>
<dbReference type="InterPro" id="IPR014016">
    <property type="entry name" value="UvrD-like_ATP-bd"/>
</dbReference>
<dbReference type="NCBIfam" id="TIGR02785">
    <property type="entry name" value="addA_Gpos"/>
    <property type="match status" value="1"/>
</dbReference>
<comment type="subunit">
    <text evidence="13">Heterodimer of AddA and AddB/RexB.</text>
</comment>
<dbReference type="RefSeq" id="WP_259136973.1">
    <property type="nucleotide sequence ID" value="NZ_JANUXX010000001.1"/>
</dbReference>
<keyword evidence="18" id="KW-1185">Reference proteome</keyword>
<evidence type="ECO:0000256" key="5">
    <source>
        <dbReference type="ARBA" id="ARBA00022806"/>
    </source>
</evidence>
<protein>
    <recommendedName>
        <fullName evidence="13">ATP-dependent helicase/nuclease subunit A</fullName>
        <ecNumber evidence="13">3.1.-.-</ecNumber>
        <ecNumber evidence="13">5.6.2.4</ecNumber>
    </recommendedName>
    <alternativeName>
        <fullName evidence="13">ATP-dependent helicase/nuclease AddA</fullName>
    </alternativeName>
    <alternativeName>
        <fullName evidence="13">DNA 3'-5' helicase AddA</fullName>
    </alternativeName>
</protein>
<keyword evidence="6 13" id="KW-0269">Exonuclease</keyword>
<dbReference type="InterPro" id="IPR038726">
    <property type="entry name" value="PDDEXK_AddAB-type"/>
</dbReference>
<sequence>MKCKPFLTDREIKHLQDEESHTNKTQKRTPEQIEAIYANGTNILVSASAGSGKTFVMVERIIDQILRGIPIERLFISTFTVKAAGELKERLEKKLIEKIKESTDTDTKVFLSEQLAAVQNADIGTMDAFTQKLVSQYGYTLGISPTFRIMQDKNEQILLKNTVFSDLFSDYASGNEAELFTHLVKNFAGRSKNTTPFRSIVYQIHDFIQSTANPKQWLKVHFLRGAKSATNYDAIPKSDIDLLLVSMQETADKLQDVTDLEGYKKLTAKKVPTATYKKHRMIIEQLREWSFHFETLYGIKSLGRLAKDIFELIPKSSYVTVAGERYAVFEDLQDQLILFKHLDIILKYQLESLPMLELLQTFVEDFSDQYLQAKIQESAFEFSDINHFAIGILEKNPAIRALYRERYHEVMVDEYQDNNHMQERLLELLSNGHNRFMVGDIKQSIYRFRQADPQIFNQKFNDYQKHPEHGKIILLKENFRSQSEVIDSTNSLFSRLMDKDVGEIVYDESHELKAGSRKQKKLHPENKTQLLFLDTDQSDEILEENEDQMSPGEVRLVAKEIIRLHKDEGVPFSDITLLVSSRTRNDRILRSFEQYGIPLVTDGGEKHFLKSVEVMVMLDTLRAIDNPLNDYALVALLRSAMFQFDEDDLARLSVQSSSSQCAFFDKLVKASSHSGAHSELITDELIQKLKLFQKTFTTWRLYAKTHSLYDLIWKIYNDRFYYDYVGNFPRAEQRQANLYALALRANQFEQSGFKGLPRFIHMIDKTLENQNDLADVEVSLPKNAVHLMTIHKSKGLEFKYVFILNLDKKFSMTDLNAPVILDREMGIGIKYLANMKDDVNEEMLPSLKVSIDTLSYQLNKRSLLLATLSEQMRLLYVAMTRSEKKLYLIGKASASKWSDKYDGHFQEGRLALAERKRCRTFQDWFLALCAASYQNNFPFSVSFFQDEDLSDERIGSISQNLPFNPDNQAHNRQSDDIKQALDMLEQVDKLNHRYQAAIHLPSVQTPSQVKKFYEPIMDSEGVAVIDSYRNKQRFLLPSLTGEKVESTVIGSAMHELMQRLNVTEKVTMQTITRTLSTLSAHENVKASLNLDMVLAFFTESNLGHLIQKHSDKLYREAPFAMLKTDPVSQEQFVIRGIVDGYLLFEDRIVLFDYKTDKYTNSNVLVERYRGQMALYAEALSKSYNIATVDKYLVLLGGRAIEVVHIS</sequence>
<comment type="similarity">
    <text evidence="13">Belongs to the helicase family. AddA subfamily.</text>
</comment>
<keyword evidence="4 13" id="KW-0378">Hydrolase</keyword>
<dbReference type="InterPro" id="IPR011604">
    <property type="entry name" value="PDDEXK-like_dom_sf"/>
</dbReference>
<feature type="binding site" evidence="14">
    <location>
        <begin position="47"/>
        <end position="54"/>
    </location>
    <ligand>
        <name>ATP</name>
        <dbReference type="ChEBI" id="CHEBI:30616"/>
    </ligand>
</feature>
<evidence type="ECO:0000256" key="8">
    <source>
        <dbReference type="ARBA" id="ARBA00023125"/>
    </source>
</evidence>
<comment type="caution">
    <text evidence="17">The sequence shown here is derived from an EMBL/GenBank/DDBJ whole genome shotgun (WGS) entry which is preliminary data.</text>
</comment>
<accession>A0ABT2F5G5</accession>
<keyword evidence="1 13" id="KW-0540">Nuclease</keyword>
<dbReference type="SUPFAM" id="SSF52540">
    <property type="entry name" value="P-loop containing nucleoside triphosphate hydrolases"/>
    <property type="match status" value="1"/>
</dbReference>
<evidence type="ECO:0000313" key="18">
    <source>
        <dbReference type="Proteomes" id="UP001206548"/>
    </source>
</evidence>
<proteinExistence type="inferred from homology"/>
<dbReference type="GO" id="GO:0004386">
    <property type="term" value="F:helicase activity"/>
    <property type="evidence" value="ECO:0007669"/>
    <property type="project" value="UniProtKB-KW"/>
</dbReference>
<organism evidence="17 18">
    <name type="scientific">Streptococcus sciuri</name>
    <dbReference type="NCBI Taxonomy" id="2973939"/>
    <lineage>
        <taxon>Bacteria</taxon>
        <taxon>Bacillati</taxon>
        <taxon>Bacillota</taxon>
        <taxon>Bacilli</taxon>
        <taxon>Lactobacillales</taxon>
        <taxon>Streptococcaceae</taxon>
        <taxon>Streptococcus</taxon>
    </lineage>
</organism>
<evidence type="ECO:0000259" key="16">
    <source>
        <dbReference type="PROSITE" id="PS51217"/>
    </source>
</evidence>
<evidence type="ECO:0000256" key="7">
    <source>
        <dbReference type="ARBA" id="ARBA00022840"/>
    </source>
</evidence>
<evidence type="ECO:0000256" key="2">
    <source>
        <dbReference type="ARBA" id="ARBA00022741"/>
    </source>
</evidence>
<dbReference type="InterPro" id="IPR000212">
    <property type="entry name" value="DNA_helicase_UvrD/REP"/>
</dbReference>
<evidence type="ECO:0000256" key="1">
    <source>
        <dbReference type="ARBA" id="ARBA00022722"/>
    </source>
</evidence>
<comment type="cofactor">
    <cofactor evidence="13">
        <name>Mg(2+)</name>
        <dbReference type="ChEBI" id="CHEBI:18420"/>
    </cofactor>
</comment>
<evidence type="ECO:0000256" key="10">
    <source>
        <dbReference type="ARBA" id="ARBA00023235"/>
    </source>
</evidence>
<feature type="domain" description="UvrD-like helicase C-terminal" evidence="16">
    <location>
        <begin position="510"/>
        <end position="795"/>
    </location>
</feature>
<evidence type="ECO:0000256" key="13">
    <source>
        <dbReference type="HAMAP-Rule" id="MF_01451"/>
    </source>
</evidence>
<dbReference type="HAMAP" id="MF_01451">
    <property type="entry name" value="AddA"/>
    <property type="match status" value="1"/>
</dbReference>
<comment type="catalytic activity">
    <reaction evidence="12 13">
        <text>ATP + H2O = ADP + phosphate + H(+)</text>
        <dbReference type="Rhea" id="RHEA:13065"/>
        <dbReference type="ChEBI" id="CHEBI:15377"/>
        <dbReference type="ChEBI" id="CHEBI:15378"/>
        <dbReference type="ChEBI" id="CHEBI:30616"/>
        <dbReference type="ChEBI" id="CHEBI:43474"/>
        <dbReference type="ChEBI" id="CHEBI:456216"/>
        <dbReference type="EC" id="5.6.2.4"/>
    </reaction>
</comment>
<comment type="catalytic activity">
    <reaction evidence="11 13">
        <text>Couples ATP hydrolysis with the unwinding of duplex DNA by translocating in the 3'-5' direction.</text>
        <dbReference type="EC" id="5.6.2.4"/>
    </reaction>
</comment>
<reference evidence="17 18" key="1">
    <citation type="journal article" date="2023" name="Int. J. Syst. Evol. Microbiol.">
        <title>Streptococcus sciuri sp. nov., Staphylococcus marylandisciuri sp. nov. and Staphylococcus americanisciuri sp. nov., isolated from faeces of eastern grey squirrel (Sciurus carolinensis).</title>
        <authorList>
            <person name="Volokhov D.V."/>
            <person name="Zagorodnyaya T.A."/>
            <person name="Furtak V.A."/>
            <person name="Nattanmai G."/>
            <person name="Randall L."/>
            <person name="Jose S."/>
            <person name="Gao Y."/>
            <person name="Eisenberg T."/>
            <person name="Delmonte P."/>
            <person name="Blom J."/>
            <person name="Mitchell K.K."/>
        </authorList>
    </citation>
    <scope>NUCLEOTIDE SEQUENCE [LARGE SCALE GENOMIC DNA]</scope>
    <source>
        <strain evidence="17 18">SQ9-PEA</strain>
    </source>
</reference>
<evidence type="ECO:0000259" key="15">
    <source>
        <dbReference type="PROSITE" id="PS51198"/>
    </source>
</evidence>
<dbReference type="EC" id="5.6.2.4" evidence="13"/>
<dbReference type="Gene3D" id="3.90.320.10">
    <property type="match status" value="1"/>
</dbReference>
<keyword evidence="2 13" id="KW-0547">Nucleotide-binding</keyword>
<keyword evidence="8 13" id="KW-0238">DNA-binding</keyword>
<keyword evidence="7 13" id="KW-0067">ATP-binding</keyword>
<evidence type="ECO:0000256" key="11">
    <source>
        <dbReference type="ARBA" id="ARBA00034617"/>
    </source>
</evidence>
<dbReference type="PROSITE" id="PS51198">
    <property type="entry name" value="UVRD_HELICASE_ATP_BIND"/>
    <property type="match status" value="1"/>
</dbReference>
<dbReference type="SUPFAM" id="SSF52980">
    <property type="entry name" value="Restriction endonuclease-like"/>
    <property type="match status" value="1"/>
</dbReference>
<keyword evidence="5 13" id="KW-0347">Helicase</keyword>
<dbReference type="Pfam" id="PF00580">
    <property type="entry name" value="UvrD-helicase"/>
    <property type="match status" value="1"/>
</dbReference>
<dbReference type="Proteomes" id="UP001206548">
    <property type="component" value="Unassembled WGS sequence"/>
</dbReference>
<evidence type="ECO:0000256" key="6">
    <source>
        <dbReference type="ARBA" id="ARBA00022839"/>
    </source>
</evidence>
<evidence type="ECO:0000256" key="12">
    <source>
        <dbReference type="ARBA" id="ARBA00048988"/>
    </source>
</evidence>
<dbReference type="PANTHER" id="PTHR11070">
    <property type="entry name" value="UVRD / RECB / PCRA DNA HELICASE FAMILY MEMBER"/>
    <property type="match status" value="1"/>
</dbReference>
<keyword evidence="3 13" id="KW-0227">DNA damage</keyword>
<evidence type="ECO:0000256" key="14">
    <source>
        <dbReference type="PROSITE-ProRule" id="PRU00560"/>
    </source>
</evidence>
<evidence type="ECO:0000256" key="3">
    <source>
        <dbReference type="ARBA" id="ARBA00022763"/>
    </source>
</evidence>
<dbReference type="EMBL" id="JANUXX010000001">
    <property type="protein sequence ID" value="MCS4487699.1"/>
    <property type="molecule type" value="Genomic_DNA"/>
</dbReference>
<dbReference type="Gene3D" id="1.10.486.10">
    <property type="entry name" value="PCRA, domain 4"/>
    <property type="match status" value="1"/>
</dbReference>
<dbReference type="CDD" id="cd17932">
    <property type="entry name" value="DEXQc_UvrD"/>
    <property type="match status" value="1"/>
</dbReference>
<dbReference type="InterPro" id="IPR014152">
    <property type="entry name" value="AddA"/>
</dbReference>
<dbReference type="Pfam" id="PF13361">
    <property type="entry name" value="UvrD_C"/>
    <property type="match status" value="1"/>
</dbReference>
<gene>
    <name evidence="13 17" type="primary">addA</name>
    <name evidence="17" type="ORF">NXS10_01730</name>
</gene>
<dbReference type="PANTHER" id="PTHR11070:SF48">
    <property type="entry name" value="ATP-DEPENDENT HELICASE_NUCLEASE SUBUNIT A"/>
    <property type="match status" value="1"/>
</dbReference>
<evidence type="ECO:0000256" key="4">
    <source>
        <dbReference type="ARBA" id="ARBA00022801"/>
    </source>
</evidence>
<evidence type="ECO:0000256" key="9">
    <source>
        <dbReference type="ARBA" id="ARBA00023204"/>
    </source>
</evidence>